<reference evidence="2" key="1">
    <citation type="submission" date="2021-02" db="EMBL/GenBank/DDBJ databases">
        <authorList>
            <person name="Nowell W R."/>
        </authorList>
    </citation>
    <scope>NUCLEOTIDE SEQUENCE</scope>
</reference>
<evidence type="ECO:0000313" key="2">
    <source>
        <dbReference type="EMBL" id="CAF1304448.1"/>
    </source>
</evidence>
<comment type="caution">
    <text evidence="2">The sequence shown here is derived from an EMBL/GenBank/DDBJ whole genome shotgun (WGS) entry which is preliminary data.</text>
</comment>
<accession>A0A815DXG0</accession>
<dbReference type="PANTHER" id="PTHR46449">
    <property type="entry name" value="ZGC:158260"/>
    <property type="match status" value="1"/>
</dbReference>
<dbReference type="GO" id="GO:0045815">
    <property type="term" value="P:transcription initiation-coupled chromatin remodeling"/>
    <property type="evidence" value="ECO:0007669"/>
    <property type="project" value="TreeGrafter"/>
</dbReference>
<dbReference type="AlphaFoldDB" id="A0A815DXG0"/>
<evidence type="ECO:0000256" key="1">
    <source>
        <dbReference type="ARBA" id="ARBA00005277"/>
    </source>
</evidence>
<dbReference type="EMBL" id="CAJNOG010000580">
    <property type="protein sequence ID" value="CAF1304448.1"/>
    <property type="molecule type" value="Genomic_DNA"/>
</dbReference>
<evidence type="ECO:0000313" key="3">
    <source>
        <dbReference type="Proteomes" id="UP000663845"/>
    </source>
</evidence>
<dbReference type="InterPro" id="IPR032743">
    <property type="entry name" value="FAM47"/>
</dbReference>
<name>A0A815DXG0_9BILA</name>
<proteinExistence type="inferred from homology"/>
<dbReference type="GO" id="GO:0000785">
    <property type="term" value="C:chromatin"/>
    <property type="evidence" value="ECO:0007669"/>
    <property type="project" value="TreeGrafter"/>
</dbReference>
<sequence>MNNDLKYVLLPTVDDRRRSPKFQPWYRERIRMKYPCNINTKNWKFVKDGLDDFRDGLPPSHDDIMLQPEKGLGPVLISDHRRVKSSVARVQSRFSDHQMYYSREIPAAEKRRRTIDKYISHLLEHPVAFFEHFSRMLSPEIYERVTKLFEAELLRFDVDEHKSSVDEEKDSNDELIQTEINDNEPIDELSNDLTTKVHIDVNTQVTESSENKVKVSKIGRNGVVYDEAGNQWSADEYEKKQKNPYRWFIEKQRQKQRAKGPSQDEQAAAAMEVRLRSVSEQFCAWLYDLSAEATTDIDPAVVRNLFSTAYDTKPSLNVPIKVIEMTRVPVELREGVQDTMIPESEQPHATLAELRMAASSAKSREMARALIDDEPRTQKYRYGAWYLPKNLWHRTLITEELLDPKVLKAEREDVTRQREEQIVPVELREGVQDTMIPESEQPHATLAELRMAASSAKAREMARALIDDEPRTQKYRYGAWYLPKNLWHRTLITEELLDPKVLKAEREDVTRQREEQINARLAPLHGVNAFRDYLQDKNVRRLPKLITDVEQYRRIHLPETINPPTEFQAKRTGFSST</sequence>
<organism evidence="2 3">
    <name type="scientific">Adineta steineri</name>
    <dbReference type="NCBI Taxonomy" id="433720"/>
    <lineage>
        <taxon>Eukaryota</taxon>
        <taxon>Metazoa</taxon>
        <taxon>Spiralia</taxon>
        <taxon>Gnathifera</taxon>
        <taxon>Rotifera</taxon>
        <taxon>Eurotatoria</taxon>
        <taxon>Bdelloidea</taxon>
        <taxon>Adinetida</taxon>
        <taxon>Adinetidae</taxon>
        <taxon>Adineta</taxon>
    </lineage>
</organism>
<dbReference type="PANTHER" id="PTHR46449:SF5">
    <property type="entry name" value="FAMILY WITH SEQUENCE SIMILARITY 47 MEMBER E"/>
    <property type="match status" value="1"/>
</dbReference>
<protein>
    <submittedName>
        <fullName evidence="2">Uncharacterized protein</fullName>
    </submittedName>
</protein>
<dbReference type="Proteomes" id="UP000663845">
    <property type="component" value="Unassembled WGS sequence"/>
</dbReference>
<gene>
    <name evidence="2" type="ORF">JYZ213_LOCUS32502</name>
</gene>
<dbReference type="Pfam" id="PF14642">
    <property type="entry name" value="FAM47"/>
    <property type="match status" value="1"/>
</dbReference>
<comment type="similarity">
    <text evidence="1">Belongs to the FAM47 family.</text>
</comment>